<dbReference type="Proteomes" id="UP000018144">
    <property type="component" value="Unassembled WGS sequence"/>
</dbReference>
<reference evidence="2 3" key="1">
    <citation type="journal article" date="2013" name="PLoS Genet.">
        <title>The genome and development-dependent transcriptomes of Pyronema confluens: a window into fungal evolution.</title>
        <authorList>
            <person name="Traeger S."/>
            <person name="Altegoer F."/>
            <person name="Freitag M."/>
            <person name="Gabaldon T."/>
            <person name="Kempken F."/>
            <person name="Kumar A."/>
            <person name="Marcet-Houben M."/>
            <person name="Poggeler S."/>
            <person name="Stajich J.E."/>
            <person name="Nowrousian M."/>
        </authorList>
    </citation>
    <scope>NUCLEOTIDE SEQUENCE [LARGE SCALE GENOMIC DNA]</scope>
    <source>
        <strain evidence="3">CBS 100304</strain>
        <tissue evidence="2">Vegetative mycelium</tissue>
    </source>
</reference>
<accession>U4KTT8</accession>
<evidence type="ECO:0000313" key="2">
    <source>
        <dbReference type="EMBL" id="CCX04403.1"/>
    </source>
</evidence>
<feature type="region of interest" description="Disordered" evidence="1">
    <location>
        <begin position="209"/>
        <end position="231"/>
    </location>
</feature>
<protein>
    <recommendedName>
        <fullName evidence="4">C3H1-type domain-containing protein</fullName>
    </recommendedName>
</protein>
<evidence type="ECO:0008006" key="4">
    <source>
        <dbReference type="Google" id="ProtNLM"/>
    </source>
</evidence>
<feature type="region of interest" description="Disordered" evidence="1">
    <location>
        <begin position="339"/>
        <end position="364"/>
    </location>
</feature>
<feature type="compositionally biased region" description="Polar residues" evidence="1">
    <location>
        <begin position="131"/>
        <end position="143"/>
    </location>
</feature>
<proteinExistence type="predicted"/>
<feature type="compositionally biased region" description="Basic and acidic residues" evidence="1">
    <location>
        <begin position="723"/>
        <end position="737"/>
    </location>
</feature>
<dbReference type="EMBL" id="HF935202">
    <property type="protein sequence ID" value="CCX04403.1"/>
    <property type="molecule type" value="Genomic_DNA"/>
</dbReference>
<feature type="region of interest" description="Disordered" evidence="1">
    <location>
        <begin position="638"/>
        <end position="764"/>
    </location>
</feature>
<evidence type="ECO:0000256" key="1">
    <source>
        <dbReference type="SAM" id="MobiDB-lite"/>
    </source>
</evidence>
<feature type="compositionally biased region" description="Basic and acidic residues" evidence="1">
    <location>
        <begin position="104"/>
        <end position="116"/>
    </location>
</feature>
<dbReference type="STRING" id="1076935.U4KTT8"/>
<feature type="region of interest" description="Disordered" evidence="1">
    <location>
        <begin position="295"/>
        <end position="316"/>
    </location>
</feature>
<gene>
    <name evidence="2" type="ORF">PCON_02006</name>
</gene>
<sequence length="1290" mass="145442">MQHFDPYSNGSRLCAKYMKWGKCNNQVCREKRRIHRMPYPHEIPPLCSEYFRGTCFASPCVFSHEPPKAPSTVNPGSRNDIGNSTSNTDHGSFDHLNPVMPSLHVREQPQSTDRRCSQAKSQELGSECEGSPSSKRNESSQAGAISDHLSEHGEVSLKEDCSGSFGASIAQLKETESLGKTEGPDAFFIQLEHVNAVLTTFKDTEDLSCDSNSSIQSAAPGKSISIPRDSFTPESVDNSLILNGRRTMNSIANSTPTTLPDLSTVAQWLVKTPRPGSSESRGLDRYGPVIKSLDTLEPSQEKPKHPPSDAGSDYTQVTSFDEHPTWVKRDILSTRRKLAQSKHNSQAQISHPDPNMVSPPHSSQCSRDEEVVRQNFQPYHQYRLVDMPRVQEWNVLRCFNCWEDGHTVYRCWSPCMSDIEREEKRDELGVISRRWTQYVLDSPVFSIEIKKKHQGFSRIWLPYSSRGKYITPFSAIENATVSTNIGTGVDKSTVSVPEQKDCSTQVELLAETSSADCEIQQEEAPVQAELLAETSSTACQTEREDSSAQTEVVSQNCSTECQTDLQECTTTSCSQTETVESMDAIVQTSLPEMCSKIMQTPHDFIGCPACGAAAPAANLEFELNDICSRRKATCKRKEKEDDLAIGNSLEVPEELDNNDSDSPSKGKSRNKKSKRAQNNKGKRVQKSNQSHEDKSESNPGQTEPLKSPAKVVNSLFGGPSHSTEIHSTDAHSTECHQVHGQAEPCDSQNSVLSESSDNDDWDESRWSGNYRNTLEYRAQPRSRKMRYSDHEDEHFNISTSKLVQWDTIAYRLEEDGRKEVVFDQRDLNAVPLWMKEAEDMSLPPAERLKRELEAQGIFGHVPEDEPVYVTQTSGFLRLPVEILESIFKYAANEYSSQRDVKTKDIVAGYEWSCEEAVNDTQRRARILSGVVVACRRFHEVAQEYIYRHIGIDSFQSLKRLTIGLLGKPHLAKHVQSLRISMDQSSLSFKTYGRFRYLYESEEKKTPTHTDFTSAFVLIMEACINLQVVTCKMWGSALGLGCLKGQWPKLRELCVRDELSIGMVVPAIWNRLSCFPALKKFRLAHSDVNPCYDFDALQYPGIIDTIRQPQYLHLRDICLERAAEVTDEILLRVCSRLKLSRLAIIDCKLVTSGGIANVVQLSKRTLGSLTFWVWKDGQGRPHPNELAPKSSHLCATLAKGCRVIGEINLKPYRICEDMWHDCDYKYLGRLEISMICFINCKSKRISRQAEEKFHHSFNSALEDGKMPKYMRDRSGIRTHEAHFSLHHVSES</sequence>
<feature type="compositionally biased region" description="Basic residues" evidence="1">
    <location>
        <begin position="666"/>
        <end position="685"/>
    </location>
</feature>
<feature type="region of interest" description="Disordered" evidence="1">
    <location>
        <begin position="67"/>
        <end position="145"/>
    </location>
</feature>
<feature type="compositionally biased region" description="Polar residues" evidence="1">
    <location>
        <begin position="71"/>
        <end position="90"/>
    </location>
</feature>
<keyword evidence="3" id="KW-1185">Reference proteome</keyword>
<evidence type="ECO:0000313" key="3">
    <source>
        <dbReference type="Proteomes" id="UP000018144"/>
    </source>
</evidence>
<organism evidence="2 3">
    <name type="scientific">Pyronema omphalodes (strain CBS 100304)</name>
    <name type="common">Pyronema confluens</name>
    <dbReference type="NCBI Taxonomy" id="1076935"/>
    <lineage>
        <taxon>Eukaryota</taxon>
        <taxon>Fungi</taxon>
        <taxon>Dikarya</taxon>
        <taxon>Ascomycota</taxon>
        <taxon>Pezizomycotina</taxon>
        <taxon>Pezizomycetes</taxon>
        <taxon>Pezizales</taxon>
        <taxon>Pyronemataceae</taxon>
        <taxon>Pyronema</taxon>
    </lineage>
</organism>
<name>U4KTT8_PYROM</name>
<dbReference type="OrthoDB" id="5345779at2759"/>